<evidence type="ECO:0000256" key="1">
    <source>
        <dbReference type="ARBA" id="ARBA00004370"/>
    </source>
</evidence>
<dbReference type="InterPro" id="IPR036640">
    <property type="entry name" value="ABC1_TM_sf"/>
</dbReference>
<name>A0ABM1J2Z1_POLDO</name>
<keyword evidence="3 8" id="KW-0812">Transmembrane</keyword>
<evidence type="ECO:0000259" key="10">
    <source>
        <dbReference type="PROSITE" id="PS50929"/>
    </source>
</evidence>
<evidence type="ECO:0000256" key="4">
    <source>
        <dbReference type="ARBA" id="ARBA00022741"/>
    </source>
</evidence>
<evidence type="ECO:0000256" key="8">
    <source>
        <dbReference type="SAM" id="Phobius"/>
    </source>
</evidence>
<sequence>MDIVKCPVNRSPEESANLFSILTFWWLKDIFKKGVKGILTLEDIYDPLKSDKSERLGDLLEKEWIREWDKLKYVEYVLEKDGNKKLGKGTNPSLSKAIFRIFWRKYLLLTTLLFLQYVILNTLQPILQGWIIDYFDVTTTNSNPITKKEGIAIAFGLIINITVSVIIMHHVALRSREMGMQIRLACSSLVYRKILRLSKVALTQTTNAGQVINILSNDMTRFDMVPFYLHYLWIAPIQLVVIVYIMWSMIGISSLFGVACFILISLPIQGYFPIISNRIRASIATLTDKRVELMGEFINGIQMIKMYGWEKPFSKFVMNTRAAEMKKIRLATLIRVLSLSMLVYTERITLFFCMVLYALANKTLNPKYTYIWSTYFSILQLTIAMFFLLALICLSEAKISIQRIEEFLMLDEVSSNNQTSWKTSQYDNKVEKYKILLKREEDVPKIEENKLAFIEMTRVTANWVSNKFPPTLCNINLKVDPGQLCILFGQVGAGKTALLHIILKELPLYTGKLRILRNSDAKMESMKNFNKYFTANPNIKISYASQEPWIFDGTIKENILFGRAYDEKRYMDVIRVCALSKDFQQLPHGDMSFVGEKGVMLSGGQKARINLARAVYKQADIYLLDDPLSAVDAKVARHIFTKCISEYLRGTTRILATHQLQFLKSTDIIVALNHGTVKVKGKYNELVKNNDEFVKMITQIKMDKGRGDKLDDGIDIEQFEDITHSIRHTASIKSNNSLIPESEKGDYKNEDTDEQDELIPNVSWKLYVRYFRYGANWLTLFAFIILTLVTQLFASGTDYWVSYWTNLEVIRSVQNQSFIENRRYEYESTINNTILSSFLYTDNTGLLTTTSAIYVYTIIIITCIILVLLRSIFFMEICMIASRKIHDITFNNILQTNMRFFHMNPSGRILNRFSKDIGALDELLPKPILEIIQDSLLGCSIIIIEVVINYWIIIPFILLATVGYFIQLLYVKTVQNIKRYEGICRSPIFCHVNTTLTGLSTIRSSGNEIEHLLKKKFDHLQDKHTGVWYLILAISDFLGLVFDLLSCLFIAFICFYFILVDSDNTLGGDVGLAISQALILVGMLQYGIRQIVEISIQMTSVERICQYTDLPKEESLKPTNPVPPTWPTQGQIIFKN</sequence>
<dbReference type="InterPro" id="IPR050173">
    <property type="entry name" value="ABC_transporter_C-like"/>
</dbReference>
<keyword evidence="6 8" id="KW-1133">Transmembrane helix</keyword>
<keyword evidence="11" id="KW-1185">Reference proteome</keyword>
<feature type="transmembrane region" description="Helical" evidence="8">
    <location>
        <begin position="106"/>
        <end position="131"/>
    </location>
</feature>
<dbReference type="InterPro" id="IPR011527">
    <property type="entry name" value="ABC1_TM_dom"/>
</dbReference>
<evidence type="ECO:0000256" key="2">
    <source>
        <dbReference type="ARBA" id="ARBA00022448"/>
    </source>
</evidence>
<evidence type="ECO:0000256" key="6">
    <source>
        <dbReference type="ARBA" id="ARBA00022989"/>
    </source>
</evidence>
<evidence type="ECO:0000256" key="7">
    <source>
        <dbReference type="ARBA" id="ARBA00023136"/>
    </source>
</evidence>
<feature type="non-terminal residue" evidence="12">
    <location>
        <position position="1136"/>
    </location>
</feature>
<protein>
    <submittedName>
        <fullName evidence="12">Multidrug resistance-associated protein 4-like</fullName>
    </submittedName>
</protein>
<feature type="domain" description="ABC transmembrane type-1" evidence="10">
    <location>
        <begin position="108"/>
        <end position="366"/>
    </location>
</feature>
<feature type="transmembrane region" description="Helical" evidence="8">
    <location>
        <begin position="372"/>
        <end position="394"/>
    </location>
</feature>
<feature type="transmembrane region" description="Helical" evidence="8">
    <location>
        <begin position="950"/>
        <end position="971"/>
    </location>
</feature>
<dbReference type="Pfam" id="PF00664">
    <property type="entry name" value="ABC_membrane"/>
    <property type="match status" value="2"/>
</dbReference>
<dbReference type="Proteomes" id="UP000694924">
    <property type="component" value="Unplaced"/>
</dbReference>
<organism evidence="11 12">
    <name type="scientific">Polistes dominula</name>
    <name type="common">European paper wasp</name>
    <name type="synonym">Vespa dominula</name>
    <dbReference type="NCBI Taxonomy" id="743375"/>
    <lineage>
        <taxon>Eukaryota</taxon>
        <taxon>Metazoa</taxon>
        <taxon>Ecdysozoa</taxon>
        <taxon>Arthropoda</taxon>
        <taxon>Hexapoda</taxon>
        <taxon>Insecta</taxon>
        <taxon>Pterygota</taxon>
        <taxon>Neoptera</taxon>
        <taxon>Endopterygota</taxon>
        <taxon>Hymenoptera</taxon>
        <taxon>Apocrita</taxon>
        <taxon>Aculeata</taxon>
        <taxon>Vespoidea</taxon>
        <taxon>Vespidae</taxon>
        <taxon>Polistinae</taxon>
        <taxon>Polistini</taxon>
        <taxon>Polistes</taxon>
    </lineage>
</organism>
<dbReference type="PROSITE" id="PS50893">
    <property type="entry name" value="ABC_TRANSPORTER_2"/>
    <property type="match status" value="1"/>
</dbReference>
<feature type="transmembrane region" description="Helical" evidence="8">
    <location>
        <begin position="336"/>
        <end position="360"/>
    </location>
</feature>
<evidence type="ECO:0000256" key="5">
    <source>
        <dbReference type="ARBA" id="ARBA00022840"/>
    </source>
</evidence>
<dbReference type="InterPro" id="IPR017871">
    <property type="entry name" value="ABC_transporter-like_CS"/>
</dbReference>
<dbReference type="InterPro" id="IPR027417">
    <property type="entry name" value="P-loop_NTPase"/>
</dbReference>
<feature type="transmembrane region" description="Helical" evidence="8">
    <location>
        <begin position="775"/>
        <end position="794"/>
    </location>
</feature>
<feature type="transmembrane region" description="Helical" evidence="8">
    <location>
        <begin position="1070"/>
        <end position="1088"/>
    </location>
</feature>
<evidence type="ECO:0000313" key="11">
    <source>
        <dbReference type="Proteomes" id="UP000694924"/>
    </source>
</evidence>
<dbReference type="PANTHER" id="PTHR24223">
    <property type="entry name" value="ATP-BINDING CASSETTE SUB-FAMILY C"/>
    <property type="match status" value="1"/>
</dbReference>
<feature type="transmembrane region" description="Helical" evidence="8">
    <location>
        <begin position="228"/>
        <end position="247"/>
    </location>
</feature>
<feature type="transmembrane region" description="Helical" evidence="8">
    <location>
        <begin position="151"/>
        <end position="173"/>
    </location>
</feature>
<gene>
    <name evidence="12" type="primary">LOC107071911</name>
</gene>
<dbReference type="PANTHER" id="PTHR24223:SF415">
    <property type="entry name" value="FI20190P1"/>
    <property type="match status" value="1"/>
</dbReference>
<comment type="subcellular location">
    <subcellularLocation>
        <location evidence="1">Membrane</location>
    </subcellularLocation>
</comment>
<dbReference type="InterPro" id="IPR003439">
    <property type="entry name" value="ABC_transporter-like_ATP-bd"/>
</dbReference>
<reference evidence="12" key="1">
    <citation type="submission" date="2025-08" db="UniProtKB">
        <authorList>
            <consortium name="RefSeq"/>
        </authorList>
    </citation>
    <scope>IDENTIFICATION</scope>
    <source>
        <tissue evidence="12">Whole body</tissue>
    </source>
</reference>
<keyword evidence="2" id="KW-0813">Transport</keyword>
<dbReference type="InterPro" id="IPR003593">
    <property type="entry name" value="AAA+_ATPase"/>
</dbReference>
<feature type="transmembrane region" description="Helical" evidence="8">
    <location>
        <begin position="253"/>
        <end position="272"/>
    </location>
</feature>
<dbReference type="PROSITE" id="PS00211">
    <property type="entry name" value="ABC_TRANSPORTER_1"/>
    <property type="match status" value="1"/>
</dbReference>
<proteinExistence type="predicted"/>
<dbReference type="Pfam" id="PF00005">
    <property type="entry name" value="ABC_tran"/>
    <property type="match status" value="1"/>
</dbReference>
<evidence type="ECO:0000313" key="12">
    <source>
        <dbReference type="RefSeq" id="XP_015186828.1"/>
    </source>
</evidence>
<dbReference type="PROSITE" id="PS50929">
    <property type="entry name" value="ABC_TM1F"/>
    <property type="match status" value="2"/>
</dbReference>
<dbReference type="SUPFAM" id="SSF52540">
    <property type="entry name" value="P-loop containing nucleoside triphosphate hydrolases"/>
    <property type="match status" value="1"/>
</dbReference>
<dbReference type="Gene3D" id="1.20.1560.10">
    <property type="entry name" value="ABC transporter type 1, transmembrane domain"/>
    <property type="match status" value="2"/>
</dbReference>
<dbReference type="Gene3D" id="3.40.50.300">
    <property type="entry name" value="P-loop containing nucleotide triphosphate hydrolases"/>
    <property type="match status" value="1"/>
</dbReference>
<keyword evidence="7 8" id="KW-0472">Membrane</keyword>
<feature type="transmembrane region" description="Helical" evidence="8">
    <location>
        <begin position="1027"/>
        <end position="1058"/>
    </location>
</feature>
<accession>A0ABM1J2Z1</accession>
<dbReference type="SMART" id="SM00382">
    <property type="entry name" value="AAA"/>
    <property type="match status" value="1"/>
</dbReference>
<feature type="domain" description="ABC transporter" evidence="9">
    <location>
        <begin position="451"/>
        <end position="699"/>
    </location>
</feature>
<keyword evidence="4" id="KW-0547">Nucleotide-binding</keyword>
<dbReference type="GeneID" id="107071911"/>
<dbReference type="SUPFAM" id="SSF90123">
    <property type="entry name" value="ABC transporter transmembrane region"/>
    <property type="match status" value="2"/>
</dbReference>
<evidence type="ECO:0000256" key="3">
    <source>
        <dbReference type="ARBA" id="ARBA00022692"/>
    </source>
</evidence>
<feature type="domain" description="ABC transmembrane type-1" evidence="10">
    <location>
        <begin position="781"/>
        <end position="1103"/>
    </location>
</feature>
<feature type="transmembrane region" description="Helical" evidence="8">
    <location>
        <begin position="853"/>
        <end position="875"/>
    </location>
</feature>
<dbReference type="RefSeq" id="XP_015186828.1">
    <property type="nucleotide sequence ID" value="XM_015331342.1"/>
</dbReference>
<evidence type="ECO:0000259" key="9">
    <source>
        <dbReference type="PROSITE" id="PS50893"/>
    </source>
</evidence>
<dbReference type="CDD" id="cd03250">
    <property type="entry name" value="ABCC_MRP_domain1"/>
    <property type="match status" value="1"/>
</dbReference>
<keyword evidence="5" id="KW-0067">ATP-binding</keyword>